<dbReference type="Proteomes" id="UP000238034">
    <property type="component" value="Unassembled WGS sequence"/>
</dbReference>
<comment type="caution">
    <text evidence="4">The sequence shown here is derived from an EMBL/GenBank/DDBJ whole genome shotgun (WGS) entry which is preliminary data.</text>
</comment>
<dbReference type="GO" id="GO:0016787">
    <property type="term" value="F:hydrolase activity"/>
    <property type="evidence" value="ECO:0007669"/>
    <property type="project" value="UniProtKB-KW"/>
</dbReference>
<feature type="chain" id="PRO_5015448825" evidence="2">
    <location>
        <begin position="20"/>
        <end position="327"/>
    </location>
</feature>
<sequence>MKFYSVLIFSLLYIPFSIAQSTKGLTGQPDTSYSTASAFRSTSKQHPNIKIVGEKKFSSVKESRGLTYCNPGTRDLKIDVFQPKARKSGGYPAVLIVHGGGWRSGNRTQHIPMAQHLAAAGFASFTVEYRLSTEALYPAAVHDVKAALRWMRANARKFNIDSTKIAILGFSAGGELAAFVGTTSGISRFEGAACNTGHSSDVQAIVDIDGTLSFVHPESGEGDDRKSTSAASYWFGYSKAENPDLWRDASPLTHAANIKAPVLFLNSSVDRMHAGRDDFRKVLDEKGIYSEVFTFEGSPHSFCLFEPWFKPTVDHVARFLNGVFSKK</sequence>
<reference evidence="4 5" key="1">
    <citation type="submission" date="2018-03" db="EMBL/GenBank/DDBJ databases">
        <title>Genomic Encyclopedia of Type Strains, Phase III (KMG-III): the genomes of soil and plant-associated and newly described type strains.</title>
        <authorList>
            <person name="Whitman W."/>
        </authorList>
    </citation>
    <scope>NUCLEOTIDE SEQUENCE [LARGE SCALE GENOMIC DNA]</scope>
    <source>
        <strain evidence="4 5">CGMCC 1.9313</strain>
    </source>
</reference>
<dbReference type="PANTHER" id="PTHR48081:SF13">
    <property type="entry name" value="ALPHA_BETA HYDROLASE"/>
    <property type="match status" value="1"/>
</dbReference>
<dbReference type="OrthoDB" id="9777975at2"/>
<dbReference type="InterPro" id="IPR050300">
    <property type="entry name" value="GDXG_lipolytic_enzyme"/>
</dbReference>
<dbReference type="PANTHER" id="PTHR48081">
    <property type="entry name" value="AB HYDROLASE SUPERFAMILY PROTEIN C4A8.06C"/>
    <property type="match status" value="1"/>
</dbReference>
<evidence type="ECO:0000313" key="5">
    <source>
        <dbReference type="Proteomes" id="UP000238034"/>
    </source>
</evidence>
<dbReference type="AlphaFoldDB" id="A0A2T0TRS9"/>
<dbReference type="RefSeq" id="WP_106295517.1">
    <property type="nucleotide sequence ID" value="NZ_PVTH01000015.1"/>
</dbReference>
<keyword evidence="1" id="KW-0378">Hydrolase</keyword>
<keyword evidence="5" id="KW-1185">Reference proteome</keyword>
<keyword evidence="2" id="KW-0732">Signal</keyword>
<evidence type="ECO:0000313" key="4">
    <source>
        <dbReference type="EMBL" id="PRY48343.1"/>
    </source>
</evidence>
<dbReference type="Pfam" id="PF20434">
    <property type="entry name" value="BD-FAE"/>
    <property type="match status" value="1"/>
</dbReference>
<evidence type="ECO:0000259" key="3">
    <source>
        <dbReference type="Pfam" id="PF20434"/>
    </source>
</evidence>
<dbReference type="SUPFAM" id="SSF53474">
    <property type="entry name" value="alpha/beta-Hydrolases"/>
    <property type="match status" value="1"/>
</dbReference>
<proteinExistence type="predicted"/>
<dbReference type="EMBL" id="PVTH01000015">
    <property type="protein sequence ID" value="PRY48343.1"/>
    <property type="molecule type" value="Genomic_DNA"/>
</dbReference>
<name>A0A2T0TRS9_9SPHI</name>
<accession>A0A2T0TRS9</accession>
<feature type="signal peptide" evidence="2">
    <location>
        <begin position="1"/>
        <end position="19"/>
    </location>
</feature>
<dbReference type="InterPro" id="IPR049492">
    <property type="entry name" value="BD-FAE-like_dom"/>
</dbReference>
<gene>
    <name evidence="4" type="ORF">B0I27_11544</name>
</gene>
<dbReference type="Gene3D" id="3.40.50.1820">
    <property type="entry name" value="alpha/beta hydrolase"/>
    <property type="match status" value="1"/>
</dbReference>
<organism evidence="4 5">
    <name type="scientific">Arcticibacter pallidicorallinus</name>
    <dbReference type="NCBI Taxonomy" id="1259464"/>
    <lineage>
        <taxon>Bacteria</taxon>
        <taxon>Pseudomonadati</taxon>
        <taxon>Bacteroidota</taxon>
        <taxon>Sphingobacteriia</taxon>
        <taxon>Sphingobacteriales</taxon>
        <taxon>Sphingobacteriaceae</taxon>
        <taxon>Arcticibacter</taxon>
    </lineage>
</organism>
<evidence type="ECO:0000256" key="1">
    <source>
        <dbReference type="ARBA" id="ARBA00022801"/>
    </source>
</evidence>
<dbReference type="InterPro" id="IPR029058">
    <property type="entry name" value="AB_hydrolase_fold"/>
</dbReference>
<feature type="domain" description="BD-FAE-like" evidence="3">
    <location>
        <begin position="78"/>
        <end position="271"/>
    </location>
</feature>
<evidence type="ECO:0000256" key="2">
    <source>
        <dbReference type="SAM" id="SignalP"/>
    </source>
</evidence>
<protein>
    <submittedName>
        <fullName evidence="4">Acetyl esterase/lipase</fullName>
    </submittedName>
</protein>